<evidence type="ECO:0000313" key="9">
    <source>
        <dbReference type="EMBL" id="GAK57381.1"/>
    </source>
</evidence>
<keyword evidence="3" id="KW-1003">Cell membrane</keyword>
<dbReference type="GO" id="GO:0055085">
    <property type="term" value="P:transmembrane transport"/>
    <property type="evidence" value="ECO:0007669"/>
    <property type="project" value="InterPro"/>
</dbReference>
<evidence type="ECO:0000259" key="8">
    <source>
        <dbReference type="PROSITE" id="PS50928"/>
    </source>
</evidence>
<dbReference type="PANTHER" id="PTHR43005">
    <property type="entry name" value="BLR7065 PROTEIN"/>
    <property type="match status" value="1"/>
</dbReference>
<dbReference type="PANTHER" id="PTHR43005:SF2">
    <property type="entry name" value="INTEGRAL MEMBRANE SUGAR TRANSPORT PROTEIN"/>
    <property type="match status" value="1"/>
</dbReference>
<dbReference type="InterPro" id="IPR035906">
    <property type="entry name" value="MetI-like_sf"/>
</dbReference>
<feature type="transmembrane region" description="Helical" evidence="7">
    <location>
        <begin position="80"/>
        <end position="101"/>
    </location>
</feature>
<dbReference type="HOGENOM" id="CLU_016047_0_3_0"/>
<feature type="transmembrane region" description="Helical" evidence="7">
    <location>
        <begin position="15"/>
        <end position="37"/>
    </location>
</feature>
<comment type="subcellular location">
    <subcellularLocation>
        <location evidence="1 7">Cell membrane</location>
        <topology evidence="1 7">Multi-pass membrane protein</topology>
    </subcellularLocation>
</comment>
<keyword evidence="5 7" id="KW-1133">Transmembrane helix</keyword>
<dbReference type="PROSITE" id="PS50928">
    <property type="entry name" value="ABC_TM1"/>
    <property type="match status" value="1"/>
</dbReference>
<evidence type="ECO:0000313" key="10">
    <source>
        <dbReference type="Proteomes" id="UP000030661"/>
    </source>
</evidence>
<dbReference type="eggNOG" id="COG1175">
    <property type="taxonomic scope" value="Bacteria"/>
</dbReference>
<organism evidence="9">
    <name type="scientific">Vecturithrix granuli</name>
    <dbReference type="NCBI Taxonomy" id="1499967"/>
    <lineage>
        <taxon>Bacteria</taxon>
        <taxon>Candidatus Moduliflexota</taxon>
        <taxon>Candidatus Vecturitrichia</taxon>
        <taxon>Candidatus Vecturitrichales</taxon>
        <taxon>Candidatus Vecturitrichaceae</taxon>
        <taxon>Candidatus Vecturithrix</taxon>
    </lineage>
</organism>
<dbReference type="GO" id="GO:0005886">
    <property type="term" value="C:plasma membrane"/>
    <property type="evidence" value="ECO:0007669"/>
    <property type="project" value="UniProtKB-SubCell"/>
</dbReference>
<dbReference type="EMBL" id="DF820466">
    <property type="protein sequence ID" value="GAK57381.1"/>
    <property type="molecule type" value="Genomic_DNA"/>
</dbReference>
<feature type="transmembrane region" description="Helical" evidence="7">
    <location>
        <begin position="267"/>
        <end position="292"/>
    </location>
</feature>
<dbReference type="Proteomes" id="UP000030661">
    <property type="component" value="Unassembled WGS sequence"/>
</dbReference>
<name>A0A081BYH6_VECG1</name>
<feature type="transmembrane region" description="Helical" evidence="7">
    <location>
        <begin position="113"/>
        <end position="134"/>
    </location>
</feature>
<evidence type="ECO:0000256" key="3">
    <source>
        <dbReference type="ARBA" id="ARBA00022475"/>
    </source>
</evidence>
<feature type="transmembrane region" description="Helical" evidence="7">
    <location>
        <begin position="210"/>
        <end position="229"/>
    </location>
</feature>
<dbReference type="AlphaFoldDB" id="A0A081BYH6"/>
<comment type="similarity">
    <text evidence="7">Belongs to the binding-protein-dependent transport system permease family.</text>
</comment>
<feature type="transmembrane region" description="Helical" evidence="7">
    <location>
        <begin position="164"/>
        <end position="189"/>
    </location>
</feature>
<reference evidence="9" key="1">
    <citation type="journal article" date="2015" name="PeerJ">
        <title>First genomic representation of candidate bacterial phylum KSB3 points to enhanced environmental sensing as a trigger of wastewater bulking.</title>
        <authorList>
            <person name="Sekiguchi Y."/>
            <person name="Ohashi A."/>
            <person name="Parks D.H."/>
            <person name="Yamauchi T."/>
            <person name="Tyson G.W."/>
            <person name="Hugenholtz P."/>
        </authorList>
    </citation>
    <scope>NUCLEOTIDE SEQUENCE [LARGE SCALE GENOMIC DNA]</scope>
</reference>
<keyword evidence="2 7" id="KW-0813">Transport</keyword>
<evidence type="ECO:0000256" key="5">
    <source>
        <dbReference type="ARBA" id="ARBA00022989"/>
    </source>
</evidence>
<dbReference type="STRING" id="1499967.U27_04348"/>
<keyword evidence="4 7" id="KW-0812">Transmembrane</keyword>
<gene>
    <name evidence="9" type="ORF">U27_04348</name>
</gene>
<protein>
    <recommendedName>
        <fullName evidence="8">ABC transmembrane type-1 domain-containing protein</fullName>
    </recommendedName>
</protein>
<keyword evidence="10" id="KW-1185">Reference proteome</keyword>
<evidence type="ECO:0000256" key="7">
    <source>
        <dbReference type="RuleBase" id="RU363032"/>
    </source>
</evidence>
<proteinExistence type="inferred from homology"/>
<accession>A0A081BYH6</accession>
<evidence type="ECO:0000256" key="2">
    <source>
        <dbReference type="ARBA" id="ARBA00022448"/>
    </source>
</evidence>
<dbReference type="InterPro" id="IPR000515">
    <property type="entry name" value="MetI-like"/>
</dbReference>
<dbReference type="Gene3D" id="1.10.3720.10">
    <property type="entry name" value="MetI-like"/>
    <property type="match status" value="1"/>
</dbReference>
<dbReference type="CDD" id="cd06261">
    <property type="entry name" value="TM_PBP2"/>
    <property type="match status" value="1"/>
</dbReference>
<keyword evidence="6 7" id="KW-0472">Membrane</keyword>
<feature type="domain" description="ABC transmembrane type-1" evidence="8">
    <location>
        <begin position="76"/>
        <end position="291"/>
    </location>
</feature>
<dbReference type="Pfam" id="PF00528">
    <property type="entry name" value="BPD_transp_1"/>
    <property type="match status" value="1"/>
</dbReference>
<evidence type="ECO:0000256" key="6">
    <source>
        <dbReference type="ARBA" id="ARBA00023136"/>
    </source>
</evidence>
<evidence type="ECO:0000256" key="4">
    <source>
        <dbReference type="ARBA" id="ARBA00022692"/>
    </source>
</evidence>
<dbReference type="SUPFAM" id="SSF161098">
    <property type="entry name" value="MetI-like"/>
    <property type="match status" value="1"/>
</dbReference>
<evidence type="ECO:0000256" key="1">
    <source>
        <dbReference type="ARBA" id="ARBA00004651"/>
    </source>
</evidence>
<sequence>MIRRGFFQNLRKRKIAILFVLPTALTLLAITIFPLLYELRLAFMSWELAMSASPKFVGIQNFIKILTEDTRFWASMKVTATMMTIGVTIQLVLGFLLALLLNRLGPWRSPFVSLLLIPVMIAPVVAGFQFRMIYHNQFGPLNYLIELATFGRSQGAAWIASPNIALFAVMVADIWQWTPFLMLIVLAGLQSISPEMYEAAEIDGASPWQSFWHITVPLISSVVIVGILIRVMDMFKLFDIIYLVTGGGPGNVTETISFYTYLQGFKFFSLGYTAAMAFIQLIVIIVISQIFLKYQKRLRGAA</sequence>